<dbReference type="Proteomes" id="UP000233440">
    <property type="component" value="Unassembled WGS sequence"/>
</dbReference>
<dbReference type="RefSeq" id="WP_101353877.1">
    <property type="nucleotide sequence ID" value="NZ_PIQO01000005.1"/>
</dbReference>
<dbReference type="EMBL" id="PIQO01000005">
    <property type="protein sequence ID" value="PKR85321.1"/>
    <property type="molecule type" value="Genomic_DNA"/>
</dbReference>
<comment type="caution">
    <text evidence="1">The sequence shown here is derived from an EMBL/GenBank/DDBJ whole genome shotgun (WGS) entry which is preliminary data.</text>
</comment>
<evidence type="ECO:0000313" key="2">
    <source>
        <dbReference type="Proteomes" id="UP000233440"/>
    </source>
</evidence>
<organism evidence="1 2">
    <name type="scientific">Heyndrickxia camelliae</name>
    <dbReference type="NCBI Taxonomy" id="1707093"/>
    <lineage>
        <taxon>Bacteria</taxon>
        <taxon>Bacillati</taxon>
        <taxon>Bacillota</taxon>
        <taxon>Bacilli</taxon>
        <taxon>Bacillales</taxon>
        <taxon>Bacillaceae</taxon>
        <taxon>Heyndrickxia</taxon>
    </lineage>
</organism>
<evidence type="ECO:0000313" key="1">
    <source>
        <dbReference type="EMBL" id="PKR85321.1"/>
    </source>
</evidence>
<reference evidence="1 2" key="1">
    <citation type="submission" date="2017-11" db="EMBL/GenBank/DDBJ databases">
        <title>Bacillus camelliae sp. nov., isolated from pu'er tea.</title>
        <authorList>
            <person name="Niu L."/>
        </authorList>
    </citation>
    <scope>NUCLEOTIDE SEQUENCE [LARGE SCALE GENOMIC DNA]</scope>
    <source>
        <strain evidence="1 2">7578-1</strain>
    </source>
</reference>
<name>A0A2N3LL15_9BACI</name>
<accession>A0A2N3LL15</accession>
<proteinExistence type="predicted"/>
<sequence>MDFRFIELTYDGIVALEFYLFFTRTQEMEVAINEEMLRTMDRTIKVMDYIIYKENSNKHYILKRLHRFRTALEEAERDIKKVYKISAKEFFIIEESKKTIGSYCERIWAARKSDF</sequence>
<gene>
    <name evidence="1" type="ORF">CWO92_09000</name>
</gene>
<dbReference type="AlphaFoldDB" id="A0A2N3LL15"/>
<keyword evidence="2" id="KW-1185">Reference proteome</keyword>
<protein>
    <submittedName>
        <fullName evidence="1">Uncharacterized protein</fullName>
    </submittedName>
</protein>